<evidence type="ECO:0000313" key="3">
    <source>
        <dbReference type="EMBL" id="GAG72729.1"/>
    </source>
</evidence>
<organism evidence="3">
    <name type="scientific">marine sediment metagenome</name>
    <dbReference type="NCBI Taxonomy" id="412755"/>
    <lineage>
        <taxon>unclassified sequences</taxon>
        <taxon>metagenomes</taxon>
        <taxon>ecological metagenomes</taxon>
    </lineage>
</organism>
<comment type="caution">
    <text evidence="3">The sequence shown here is derived from an EMBL/GenBank/DDBJ whole genome shotgun (WGS) entry which is preliminary data.</text>
</comment>
<proteinExistence type="predicted"/>
<feature type="transmembrane region" description="Helical" evidence="2">
    <location>
        <begin position="32"/>
        <end position="54"/>
    </location>
</feature>
<protein>
    <submittedName>
        <fullName evidence="3">Uncharacterized protein</fullName>
    </submittedName>
</protein>
<feature type="compositionally biased region" description="Basic and acidic residues" evidence="1">
    <location>
        <begin position="1"/>
        <end position="14"/>
    </location>
</feature>
<gene>
    <name evidence="3" type="ORF">S01H4_05809</name>
</gene>
<keyword evidence="2" id="KW-0472">Membrane</keyword>
<sequence>MPKYNPKEARDVKARKQKRIAASKKKRHFRQFMPYILIIGVIIIVGSMAIYFYLSDYNNGEDGGENGGNGDNNQYETPMTFTTIDEDTIKLADNQGKVIILYFFDLEWKFILI</sequence>
<dbReference type="AlphaFoldDB" id="X0ZTS4"/>
<dbReference type="EMBL" id="BART01001721">
    <property type="protein sequence ID" value="GAG72729.1"/>
    <property type="molecule type" value="Genomic_DNA"/>
</dbReference>
<evidence type="ECO:0000256" key="1">
    <source>
        <dbReference type="SAM" id="MobiDB-lite"/>
    </source>
</evidence>
<accession>X0ZTS4</accession>
<name>X0ZTS4_9ZZZZ</name>
<evidence type="ECO:0000256" key="2">
    <source>
        <dbReference type="SAM" id="Phobius"/>
    </source>
</evidence>
<feature type="region of interest" description="Disordered" evidence="1">
    <location>
        <begin position="1"/>
        <end position="22"/>
    </location>
</feature>
<keyword evidence="2" id="KW-1133">Transmembrane helix</keyword>
<reference evidence="3" key="1">
    <citation type="journal article" date="2014" name="Front. Microbiol.">
        <title>High frequency of phylogenetically diverse reductive dehalogenase-homologous genes in deep subseafloor sedimentary metagenomes.</title>
        <authorList>
            <person name="Kawai M."/>
            <person name="Futagami T."/>
            <person name="Toyoda A."/>
            <person name="Takaki Y."/>
            <person name="Nishi S."/>
            <person name="Hori S."/>
            <person name="Arai W."/>
            <person name="Tsubouchi T."/>
            <person name="Morono Y."/>
            <person name="Uchiyama I."/>
            <person name="Ito T."/>
            <person name="Fujiyama A."/>
            <person name="Inagaki F."/>
            <person name="Takami H."/>
        </authorList>
    </citation>
    <scope>NUCLEOTIDE SEQUENCE</scope>
    <source>
        <strain evidence="3">Expedition CK06-06</strain>
    </source>
</reference>
<keyword evidence="2" id="KW-0812">Transmembrane</keyword>